<accession>A0ABN8QWC9</accession>
<organism evidence="4 5">
    <name type="scientific">Porites evermanni</name>
    <dbReference type="NCBI Taxonomy" id="104178"/>
    <lineage>
        <taxon>Eukaryota</taxon>
        <taxon>Metazoa</taxon>
        <taxon>Cnidaria</taxon>
        <taxon>Anthozoa</taxon>
        <taxon>Hexacorallia</taxon>
        <taxon>Scleractinia</taxon>
        <taxon>Fungiina</taxon>
        <taxon>Poritidae</taxon>
        <taxon>Porites</taxon>
    </lineage>
</organism>
<evidence type="ECO:0000259" key="3">
    <source>
        <dbReference type="PROSITE" id="PS50225"/>
    </source>
</evidence>
<gene>
    <name evidence="4" type="ORF">PEVE_00006805</name>
</gene>
<dbReference type="InterPro" id="IPR001199">
    <property type="entry name" value="Cyt_B5-like_heme/steroid-bd"/>
</dbReference>
<keyword evidence="2" id="KW-1133">Transmembrane helix</keyword>
<sequence>MNKWLTPRCEVRFERQEADDNSGYYGILTWFIQLYLDVFFALGSSLLSLQLMWRELFPISQQEPSSIRAVACGQEYDLRSFTVIELKQYDGVQQNSIYFAVNGKVFDATNASGIQFLDGAIDCIAGRDASRALATYSLTESQKSESQMDDLSDMNPLQLDCLFHWEMQCLEVYPCVGKLVKSHQPRALQQVCIRTIRASLRKSNSCSKLDEQADELPLPKILRNNIVNYG</sequence>
<protein>
    <recommendedName>
        <fullName evidence="3">SOCS box domain-containing protein</fullName>
    </recommendedName>
</protein>
<dbReference type="InterPro" id="IPR036400">
    <property type="entry name" value="Cyt_B5-like_heme/steroid_sf"/>
</dbReference>
<dbReference type="SUPFAM" id="SSF55856">
    <property type="entry name" value="Cytochrome b5-like heme/steroid binding domain"/>
    <property type="match status" value="1"/>
</dbReference>
<dbReference type="Pfam" id="PF00173">
    <property type="entry name" value="Cyt-b5"/>
    <property type="match status" value="1"/>
</dbReference>
<proteinExistence type="inferred from homology"/>
<name>A0ABN8QWC9_9CNID</name>
<keyword evidence="5" id="KW-1185">Reference proteome</keyword>
<keyword evidence="2" id="KW-0812">Transmembrane</keyword>
<dbReference type="EMBL" id="CALNXI010001448">
    <property type="protein sequence ID" value="CAH3169283.1"/>
    <property type="molecule type" value="Genomic_DNA"/>
</dbReference>
<evidence type="ECO:0000256" key="2">
    <source>
        <dbReference type="SAM" id="Phobius"/>
    </source>
</evidence>
<reference evidence="4 5" key="1">
    <citation type="submission" date="2022-05" db="EMBL/GenBank/DDBJ databases">
        <authorList>
            <consortium name="Genoscope - CEA"/>
            <person name="William W."/>
        </authorList>
    </citation>
    <scope>NUCLEOTIDE SEQUENCE [LARGE SCALE GENOMIC DNA]</scope>
</reference>
<comment type="similarity">
    <text evidence="1">Belongs to the cytochrome b5 family. MAPR subfamily.</text>
</comment>
<feature type="domain" description="SOCS box" evidence="3">
    <location>
        <begin position="179"/>
        <end position="230"/>
    </location>
</feature>
<dbReference type="PANTHER" id="PTHR10281:SF106">
    <property type="entry name" value="IP06960P-RELATED"/>
    <property type="match status" value="1"/>
</dbReference>
<dbReference type="Gene3D" id="3.10.120.10">
    <property type="entry name" value="Cytochrome b5-like heme/steroid binding domain"/>
    <property type="match status" value="1"/>
</dbReference>
<dbReference type="PANTHER" id="PTHR10281">
    <property type="entry name" value="MEMBRANE-ASSOCIATED PROGESTERONE RECEPTOR COMPONENT-RELATED"/>
    <property type="match status" value="1"/>
</dbReference>
<dbReference type="Proteomes" id="UP001159427">
    <property type="component" value="Unassembled WGS sequence"/>
</dbReference>
<evidence type="ECO:0000256" key="1">
    <source>
        <dbReference type="ARBA" id="ARBA00038357"/>
    </source>
</evidence>
<dbReference type="InterPro" id="IPR001496">
    <property type="entry name" value="SOCS_box"/>
</dbReference>
<comment type="caution">
    <text evidence="4">The sequence shown here is derived from an EMBL/GenBank/DDBJ whole genome shotgun (WGS) entry which is preliminary data.</text>
</comment>
<dbReference type="SMART" id="SM01117">
    <property type="entry name" value="Cyt-b5"/>
    <property type="match status" value="1"/>
</dbReference>
<keyword evidence="2" id="KW-0472">Membrane</keyword>
<dbReference type="PROSITE" id="PS50225">
    <property type="entry name" value="SOCS"/>
    <property type="match status" value="1"/>
</dbReference>
<evidence type="ECO:0000313" key="4">
    <source>
        <dbReference type="EMBL" id="CAH3169283.1"/>
    </source>
</evidence>
<evidence type="ECO:0000313" key="5">
    <source>
        <dbReference type="Proteomes" id="UP001159427"/>
    </source>
</evidence>
<dbReference type="InterPro" id="IPR050577">
    <property type="entry name" value="MAPR/NEUFC/NENF-like"/>
</dbReference>
<feature type="transmembrane region" description="Helical" evidence="2">
    <location>
        <begin position="27"/>
        <end position="49"/>
    </location>
</feature>